<evidence type="ECO:0000313" key="8">
    <source>
        <dbReference type="Proteomes" id="UP001432062"/>
    </source>
</evidence>
<dbReference type="Pfam" id="PF04066">
    <property type="entry name" value="MrpF_PhaF"/>
    <property type="match status" value="1"/>
</dbReference>
<dbReference type="InterPro" id="IPR007208">
    <property type="entry name" value="MrpF/PhaF-like"/>
</dbReference>
<name>A0ABZ1YHF7_9NOCA</name>
<comment type="subcellular location">
    <subcellularLocation>
        <location evidence="1">Cell membrane</location>
        <topology evidence="1">Multi-pass membrane protein</topology>
    </subcellularLocation>
</comment>
<dbReference type="EMBL" id="CP109441">
    <property type="protein sequence ID" value="WUV42654.1"/>
    <property type="molecule type" value="Genomic_DNA"/>
</dbReference>
<evidence type="ECO:0000256" key="4">
    <source>
        <dbReference type="ARBA" id="ARBA00022989"/>
    </source>
</evidence>
<proteinExistence type="predicted"/>
<protein>
    <submittedName>
        <fullName evidence="7">Monovalent cation/H+ antiporter complex subunit F</fullName>
    </submittedName>
</protein>
<sequence length="87" mass="9015">MSTAPWLLASGVLLVGGIGPALLLSSRGTAAHRLVGLQLASSLLIVVLILLSLGLGRPDYLIVPLVLVLLSFAGTLVFTRLLGVRDD</sequence>
<keyword evidence="2" id="KW-1003">Cell membrane</keyword>
<gene>
    <name evidence="7" type="ORF">OG563_25705</name>
</gene>
<reference evidence="7" key="1">
    <citation type="submission" date="2022-10" db="EMBL/GenBank/DDBJ databases">
        <title>The complete genomes of actinobacterial strains from the NBC collection.</title>
        <authorList>
            <person name="Joergensen T.S."/>
            <person name="Alvarez Arevalo M."/>
            <person name="Sterndorff E.B."/>
            <person name="Faurdal D."/>
            <person name="Vuksanovic O."/>
            <person name="Mourched A.-S."/>
            <person name="Charusanti P."/>
            <person name="Shaw S."/>
            <person name="Blin K."/>
            <person name="Weber T."/>
        </authorList>
    </citation>
    <scope>NUCLEOTIDE SEQUENCE</scope>
    <source>
        <strain evidence="7">NBC_01482</strain>
    </source>
</reference>
<feature type="transmembrane region" description="Helical" evidence="6">
    <location>
        <begin position="6"/>
        <end position="24"/>
    </location>
</feature>
<feature type="transmembrane region" description="Helical" evidence="6">
    <location>
        <begin position="61"/>
        <end position="82"/>
    </location>
</feature>
<feature type="transmembrane region" description="Helical" evidence="6">
    <location>
        <begin position="36"/>
        <end position="55"/>
    </location>
</feature>
<keyword evidence="4 6" id="KW-1133">Transmembrane helix</keyword>
<dbReference type="RefSeq" id="WP_329405280.1">
    <property type="nucleotide sequence ID" value="NZ_CP109441.1"/>
</dbReference>
<evidence type="ECO:0000256" key="3">
    <source>
        <dbReference type="ARBA" id="ARBA00022692"/>
    </source>
</evidence>
<evidence type="ECO:0000256" key="1">
    <source>
        <dbReference type="ARBA" id="ARBA00004651"/>
    </source>
</evidence>
<dbReference type="Proteomes" id="UP001432062">
    <property type="component" value="Chromosome"/>
</dbReference>
<evidence type="ECO:0000313" key="7">
    <source>
        <dbReference type="EMBL" id="WUV42654.1"/>
    </source>
</evidence>
<keyword evidence="3 6" id="KW-0812">Transmembrane</keyword>
<keyword evidence="8" id="KW-1185">Reference proteome</keyword>
<evidence type="ECO:0000256" key="2">
    <source>
        <dbReference type="ARBA" id="ARBA00022475"/>
    </source>
</evidence>
<evidence type="ECO:0000256" key="5">
    <source>
        <dbReference type="ARBA" id="ARBA00023136"/>
    </source>
</evidence>
<keyword evidence="5 6" id="KW-0472">Membrane</keyword>
<accession>A0ABZ1YHF7</accession>
<organism evidence="7 8">
    <name type="scientific">Nocardia vinacea</name>
    <dbReference type="NCBI Taxonomy" id="96468"/>
    <lineage>
        <taxon>Bacteria</taxon>
        <taxon>Bacillati</taxon>
        <taxon>Actinomycetota</taxon>
        <taxon>Actinomycetes</taxon>
        <taxon>Mycobacteriales</taxon>
        <taxon>Nocardiaceae</taxon>
        <taxon>Nocardia</taxon>
    </lineage>
</organism>
<evidence type="ECO:0000256" key="6">
    <source>
        <dbReference type="SAM" id="Phobius"/>
    </source>
</evidence>